<reference evidence="2" key="1">
    <citation type="submission" date="2016-11" db="UniProtKB">
        <authorList>
            <consortium name="WormBaseParasite"/>
        </authorList>
    </citation>
    <scope>IDENTIFICATION</scope>
    <source>
        <strain evidence="2">KR3021</strain>
    </source>
</reference>
<accession>A0AC35UHC2</accession>
<dbReference type="Proteomes" id="UP000095286">
    <property type="component" value="Unplaced"/>
</dbReference>
<evidence type="ECO:0000313" key="2">
    <source>
        <dbReference type="WBParaSite" id="RSKR_0001153700.1"/>
    </source>
</evidence>
<sequence length="287" mass="32527">MDPTFFLFKELIHEETQTKKLILRNTSKKDVVFKIRQSCPLSIKVKSHAGAIRVGKCISVNVTMNSSFSVIESRVDKIYLDVYCQDINKTNIKERRGWLYNDNHDVSQLSHRFIIKQSRLNIPPTMVINLPGKAILVGRIVVPIDYASEEDVKTCYQIDKGIAEATSLTSRDKAEYDPSKSNGLFFSTPVMRSHNREKVEHPLVGKIIDEKATFNAAAVQHHEPSLLGQFFSYLFPASNARDPADDGYVSNDDSLEFTESTKLTDIKYKSREHRRSKQNQGLGVCGI</sequence>
<proteinExistence type="predicted"/>
<protein>
    <submittedName>
        <fullName evidence="2">Major sperm protein</fullName>
    </submittedName>
</protein>
<organism evidence="1 2">
    <name type="scientific">Rhabditophanes sp. KR3021</name>
    <dbReference type="NCBI Taxonomy" id="114890"/>
    <lineage>
        <taxon>Eukaryota</taxon>
        <taxon>Metazoa</taxon>
        <taxon>Ecdysozoa</taxon>
        <taxon>Nematoda</taxon>
        <taxon>Chromadorea</taxon>
        <taxon>Rhabditida</taxon>
        <taxon>Tylenchina</taxon>
        <taxon>Panagrolaimomorpha</taxon>
        <taxon>Strongyloidoidea</taxon>
        <taxon>Alloionematidae</taxon>
        <taxon>Rhabditophanes</taxon>
    </lineage>
</organism>
<dbReference type="WBParaSite" id="RSKR_0001153700.1">
    <property type="protein sequence ID" value="RSKR_0001153700.1"/>
    <property type="gene ID" value="RSKR_0001153700"/>
</dbReference>
<name>A0AC35UHC2_9BILA</name>
<evidence type="ECO:0000313" key="1">
    <source>
        <dbReference type="Proteomes" id="UP000095286"/>
    </source>
</evidence>